<feature type="domain" description="M23ase beta-sheet core" evidence="3">
    <location>
        <begin position="200"/>
        <end position="293"/>
    </location>
</feature>
<feature type="signal peptide" evidence="2">
    <location>
        <begin position="1"/>
        <end position="23"/>
    </location>
</feature>
<feature type="domain" description="M23ase beta-sheet core" evidence="3">
    <location>
        <begin position="49"/>
        <end position="141"/>
    </location>
</feature>
<sequence>MRVAVSLLFALSTLLLGVWPAHADGFTLARPVDGSVLRGFDDVGRFAAGHRGVDLAGETGRAVRAAAEGRVHFAGVVAGRPTVSIDHGNGWRTTYQPVRAGVSEGDAVAAGDPIGTLVAGHCVATACLHWGLTDGTSYADPLAYAAEPVVRLLPRGATPPSPPRINEASVPLAGGVLPVAGAISSRFGMRRHPITGVTKLHDGVDIAAPCGTPIRAWQAGRIVNAGYSAAYGFRVFVDHGRVTTAHTHMPRITVEVGADVAAGDVIGRVGNTGLSTGCHLHWMAWQDGSLIDPLILTR</sequence>
<evidence type="ECO:0000313" key="5">
    <source>
        <dbReference type="Proteomes" id="UP000712713"/>
    </source>
</evidence>
<dbReference type="PANTHER" id="PTHR21666">
    <property type="entry name" value="PEPTIDASE-RELATED"/>
    <property type="match status" value="1"/>
</dbReference>
<dbReference type="Pfam" id="PF01551">
    <property type="entry name" value="Peptidase_M23"/>
    <property type="match status" value="2"/>
</dbReference>
<comment type="caution">
    <text evidence="4">The sequence shown here is derived from an EMBL/GenBank/DDBJ whole genome shotgun (WGS) entry which is preliminary data.</text>
</comment>
<organism evidence="4 5">
    <name type="scientific">Tessaracoccus flavescens</name>
    <dbReference type="NCBI Taxonomy" id="399497"/>
    <lineage>
        <taxon>Bacteria</taxon>
        <taxon>Bacillati</taxon>
        <taxon>Actinomycetota</taxon>
        <taxon>Actinomycetes</taxon>
        <taxon>Propionibacteriales</taxon>
        <taxon>Propionibacteriaceae</taxon>
        <taxon>Tessaracoccus</taxon>
    </lineage>
</organism>
<reference evidence="4" key="1">
    <citation type="journal article" date="2021" name="PeerJ">
        <title>Extensive microbial diversity within the chicken gut microbiome revealed by metagenomics and culture.</title>
        <authorList>
            <person name="Gilroy R."/>
            <person name="Ravi A."/>
            <person name="Getino M."/>
            <person name="Pursley I."/>
            <person name="Horton D.L."/>
            <person name="Alikhan N.F."/>
            <person name="Baker D."/>
            <person name="Gharbi K."/>
            <person name="Hall N."/>
            <person name="Watson M."/>
            <person name="Adriaenssens E.M."/>
            <person name="Foster-Nyarko E."/>
            <person name="Jarju S."/>
            <person name="Secka A."/>
            <person name="Antonio M."/>
            <person name="Oren A."/>
            <person name="Chaudhuri R.R."/>
            <person name="La Ragione R."/>
            <person name="Hildebrand F."/>
            <person name="Pallen M.J."/>
        </authorList>
    </citation>
    <scope>NUCLEOTIDE SEQUENCE</scope>
    <source>
        <strain evidence="4">ChiGjej3B3-7470</strain>
    </source>
</reference>
<dbReference type="SUPFAM" id="SSF51261">
    <property type="entry name" value="Duplicated hybrid motif"/>
    <property type="match status" value="2"/>
</dbReference>
<dbReference type="EMBL" id="DYZF01000011">
    <property type="protein sequence ID" value="HJE50431.1"/>
    <property type="molecule type" value="Genomic_DNA"/>
</dbReference>
<dbReference type="InterPro" id="IPR016047">
    <property type="entry name" value="M23ase_b-sheet_dom"/>
</dbReference>
<dbReference type="Proteomes" id="UP000712713">
    <property type="component" value="Unassembled WGS sequence"/>
</dbReference>
<name>A0A921EN78_9ACTN</name>
<feature type="chain" id="PRO_5038011249" evidence="2">
    <location>
        <begin position="24"/>
        <end position="298"/>
    </location>
</feature>
<evidence type="ECO:0000256" key="2">
    <source>
        <dbReference type="SAM" id="SignalP"/>
    </source>
</evidence>
<evidence type="ECO:0000256" key="1">
    <source>
        <dbReference type="ARBA" id="ARBA00022729"/>
    </source>
</evidence>
<dbReference type="InterPro" id="IPR050570">
    <property type="entry name" value="Cell_wall_metabolism_enzyme"/>
</dbReference>
<dbReference type="AlphaFoldDB" id="A0A921EN78"/>
<evidence type="ECO:0000259" key="3">
    <source>
        <dbReference type="Pfam" id="PF01551"/>
    </source>
</evidence>
<dbReference type="PANTHER" id="PTHR21666:SF289">
    <property type="entry name" value="L-ALA--D-GLU ENDOPEPTIDASE"/>
    <property type="match status" value="1"/>
</dbReference>
<proteinExistence type="predicted"/>
<accession>A0A921EN78</accession>
<protein>
    <submittedName>
        <fullName evidence="4">Peptidoglycan DD-metalloendopeptidase family protein</fullName>
    </submittedName>
</protein>
<evidence type="ECO:0000313" key="4">
    <source>
        <dbReference type="EMBL" id="HJE50431.1"/>
    </source>
</evidence>
<dbReference type="Gene3D" id="2.70.70.10">
    <property type="entry name" value="Glucose Permease (Domain IIA)"/>
    <property type="match status" value="2"/>
</dbReference>
<dbReference type="CDD" id="cd12797">
    <property type="entry name" value="M23_peptidase"/>
    <property type="match status" value="2"/>
</dbReference>
<dbReference type="InterPro" id="IPR011055">
    <property type="entry name" value="Dup_hybrid_motif"/>
</dbReference>
<dbReference type="GO" id="GO:0004222">
    <property type="term" value="F:metalloendopeptidase activity"/>
    <property type="evidence" value="ECO:0007669"/>
    <property type="project" value="TreeGrafter"/>
</dbReference>
<gene>
    <name evidence="4" type="ORF">K8V15_00325</name>
</gene>
<reference evidence="4" key="2">
    <citation type="submission" date="2021-09" db="EMBL/GenBank/DDBJ databases">
        <authorList>
            <person name="Gilroy R."/>
        </authorList>
    </citation>
    <scope>NUCLEOTIDE SEQUENCE</scope>
    <source>
        <strain evidence="4">ChiGjej3B3-7470</strain>
    </source>
</reference>
<keyword evidence="1 2" id="KW-0732">Signal</keyword>